<evidence type="ECO:0000313" key="3">
    <source>
        <dbReference type="EMBL" id="AMW04639.1"/>
    </source>
</evidence>
<sequence>MAQAQRWSRLGTALQFAVAALGATAPLTPLAAQQYFGQNQVQYDRLNWRVIETEHFLVHYYPQIGDVAPDAARMSERAYARLSRLTAHQFREKKPILIFGSSGDFAQSNVFGDLGEGTGGVTDPLRQRMAQFFSGDWASFEHVLIHEMVHVFTFDIFSRGRAGAGLQNLAMVNPPLWYMEGLAEYLSIGPNHPWTDAWVRDAVVNNTLPSIAQMTERPDKYFPYRYGLALWQYVGSRWGDEVIGEIMNATPSLGIDRAFRREIGLSLDELSAEWKGAMQAKYLTAVANLDRPRSFAEPLLSQKRTGSIANTFVAPALSDDGKYIAYVGYGSLLRGEVFPELYLANAETGKRITRLVKTTTNPDYEQLRFIYSQPSFSPDGKLLAFTGQRGGRDVLYVMDVARRKVIRDFDFELDQVLSPSFSPDGRKIVFSGMRRGSSDLYVASLDTPGYTQLMKDTYGDLSPSWSPDGKSIAFITERGPDTDMDILKIGPWRVALYDFDTQKINIIPGQGGRNINPQWAPDNKSLAFISDRTGIANIFLYDFTDREHYQLTNVLGAVTATAEQSPALTWARGADVMAFVYYEQTDHAIWKVKNPRSLKKQPYRDPVLVAQAQQAANTPVVPAAPVDPTAHLRRGTVQDTSAARQSFYRPSTGVTARVSAELPASVLARQAETVSVKAMLDSFDFNLPDTTGLSDGRYKGKLTPEYVAQPSIGYQQGGFGQGTYGGTTIVLSDLLGDRRLALSGSINGQLSDAQVFVGYTSLGRRLQYTSGVVQQPLYLISGFFETPQQNSQSQFVQTQEITRLVVRQMFATGLYPLNRFTRFELGARFQNVDQQVFSFNRLVDYGLGFASGFERGPTRNVASANTLSPYLAFVTDNTLFGFTGPITGKRVRMQVEPSVGTWQWTDYLVDARSYLPILFNYVTFATRLTANLAVGRDETRFPKWIGRPDFVRGYNREDIGTVGCTGLPSDDGSSCSSAELIGSRVAFANAELRFPLLRRYGNRTNLLGGFPPIDGLFFYDAGVAWSKGQTPTLSRGAGYNVDTDRALLRSYGFGLRMNLFNIAIIRWDWAKPVSRPGARGFGTWFFGASY</sequence>
<evidence type="ECO:0008006" key="5">
    <source>
        <dbReference type="Google" id="ProtNLM"/>
    </source>
</evidence>
<dbReference type="Gene3D" id="2.40.160.50">
    <property type="entry name" value="membrane protein fhac: a member of the omp85/tpsb transporter family"/>
    <property type="match status" value="1"/>
</dbReference>
<dbReference type="KEGG" id="gph:GEMMAAP_06850"/>
<keyword evidence="4" id="KW-1185">Reference proteome</keyword>
<proteinExistence type="inferred from homology"/>
<dbReference type="Pfam" id="PF07676">
    <property type="entry name" value="PD40"/>
    <property type="match status" value="5"/>
</dbReference>
<dbReference type="EMBL" id="CP011454">
    <property type="protein sequence ID" value="AMW04639.1"/>
    <property type="molecule type" value="Genomic_DNA"/>
</dbReference>
<protein>
    <recommendedName>
        <fullName evidence="5">Bacterial surface antigen (D15) domain-containing protein</fullName>
    </recommendedName>
</protein>
<dbReference type="eggNOG" id="COG4775">
    <property type="taxonomic scope" value="Bacteria"/>
</dbReference>
<dbReference type="InterPro" id="IPR011042">
    <property type="entry name" value="6-blade_b-propeller_TolB-like"/>
</dbReference>
<dbReference type="AlphaFoldDB" id="A0A143BHX6"/>
<dbReference type="Gene3D" id="2.120.10.30">
    <property type="entry name" value="TolB, C-terminal domain"/>
    <property type="match status" value="2"/>
</dbReference>
<gene>
    <name evidence="3" type="ORF">GEMMAAP_06850</name>
</gene>
<organism evidence="3 4">
    <name type="scientific">Gemmatimonas phototrophica</name>
    <dbReference type="NCBI Taxonomy" id="1379270"/>
    <lineage>
        <taxon>Bacteria</taxon>
        <taxon>Pseudomonadati</taxon>
        <taxon>Gemmatimonadota</taxon>
        <taxon>Gemmatimonadia</taxon>
        <taxon>Gemmatimonadales</taxon>
        <taxon>Gemmatimonadaceae</taxon>
        <taxon>Gemmatimonas</taxon>
    </lineage>
</organism>
<dbReference type="SUPFAM" id="SSF69304">
    <property type="entry name" value="Tricorn protease N-terminal domain"/>
    <property type="match status" value="1"/>
</dbReference>
<dbReference type="PANTHER" id="PTHR36842:SF1">
    <property type="entry name" value="PROTEIN TOLB"/>
    <property type="match status" value="1"/>
</dbReference>
<comment type="similarity">
    <text evidence="1">Belongs to the TolB family.</text>
</comment>
<dbReference type="RefSeq" id="WP_026850384.1">
    <property type="nucleotide sequence ID" value="NZ_CP011454.1"/>
</dbReference>
<dbReference type="STRING" id="1379270.GEMMAAP_06850"/>
<feature type="chain" id="PRO_5007506872" description="Bacterial surface antigen (D15) domain-containing protein" evidence="2">
    <location>
        <begin position="32"/>
        <end position="1090"/>
    </location>
</feature>
<dbReference type="InterPro" id="IPR011659">
    <property type="entry name" value="WD40"/>
</dbReference>
<name>A0A143BHX6_9BACT</name>
<dbReference type="OrthoDB" id="9760276at2"/>
<evidence type="ECO:0000256" key="2">
    <source>
        <dbReference type="SAM" id="SignalP"/>
    </source>
</evidence>
<dbReference type="PANTHER" id="PTHR36842">
    <property type="entry name" value="PROTEIN TOLB HOMOLOG"/>
    <property type="match status" value="1"/>
</dbReference>
<reference evidence="3 4" key="1">
    <citation type="journal article" date="2014" name="Proc. Natl. Acad. Sci. U.S.A.">
        <title>Functional type 2 photosynthetic reaction centers found in the rare bacterial phylum Gemmatimonadetes.</title>
        <authorList>
            <person name="Zeng Y."/>
            <person name="Feng F."/>
            <person name="Medova H."/>
            <person name="Dean J."/>
            <person name="Koblizek M."/>
        </authorList>
    </citation>
    <scope>NUCLEOTIDE SEQUENCE [LARGE SCALE GENOMIC DNA]</scope>
    <source>
        <strain evidence="3 4">AP64</strain>
    </source>
</reference>
<keyword evidence="2" id="KW-0732">Signal</keyword>
<reference evidence="3 4" key="2">
    <citation type="journal article" date="2016" name="Environ. Microbiol. Rep.">
        <title>Metagenomic evidence for the presence of phototrophic Gemmatimonadetes bacteria in diverse environments.</title>
        <authorList>
            <person name="Zeng Y."/>
            <person name="Baumbach J."/>
            <person name="Barbosa E.G."/>
            <person name="Azevedo V."/>
            <person name="Zhang C."/>
            <person name="Koblizek M."/>
        </authorList>
    </citation>
    <scope>NUCLEOTIDE SEQUENCE [LARGE SCALE GENOMIC DNA]</scope>
    <source>
        <strain evidence="3 4">AP64</strain>
    </source>
</reference>
<evidence type="ECO:0000313" key="4">
    <source>
        <dbReference type="Proteomes" id="UP000076404"/>
    </source>
</evidence>
<dbReference type="eggNOG" id="COG0823">
    <property type="taxonomic scope" value="Bacteria"/>
</dbReference>
<feature type="signal peptide" evidence="2">
    <location>
        <begin position="1"/>
        <end position="31"/>
    </location>
</feature>
<evidence type="ECO:0000256" key="1">
    <source>
        <dbReference type="ARBA" id="ARBA00009820"/>
    </source>
</evidence>
<accession>A0A143BHX6</accession>
<dbReference type="Proteomes" id="UP000076404">
    <property type="component" value="Chromosome"/>
</dbReference>